<dbReference type="PANTHER" id="PTHR30504:SF2">
    <property type="entry name" value="GLUCANS BIOSYNTHESIS PROTEIN G"/>
    <property type="match status" value="1"/>
</dbReference>
<dbReference type="InterPro" id="IPR011013">
    <property type="entry name" value="Gal_mutarotase_sf_dom"/>
</dbReference>
<dbReference type="InterPro" id="IPR013783">
    <property type="entry name" value="Ig-like_fold"/>
</dbReference>
<comment type="subcellular location">
    <subcellularLocation>
        <location evidence="1">Periplasm</location>
    </subcellularLocation>
</comment>
<dbReference type="InterPro" id="IPR014756">
    <property type="entry name" value="Ig_E-set"/>
</dbReference>
<feature type="signal peptide" evidence="6">
    <location>
        <begin position="1"/>
        <end position="24"/>
    </location>
</feature>
<dbReference type="GO" id="GO:0003824">
    <property type="term" value="F:catalytic activity"/>
    <property type="evidence" value="ECO:0007669"/>
    <property type="project" value="InterPro"/>
</dbReference>
<accession>A0A0P1EVP1</accession>
<dbReference type="RefSeq" id="WP_058122407.1">
    <property type="nucleotide sequence ID" value="NZ_CYRX01000008.1"/>
</dbReference>
<dbReference type="InterPro" id="IPR014718">
    <property type="entry name" value="GH-type_carb-bd"/>
</dbReference>
<dbReference type="FunFam" id="2.70.98.10:FF:000001">
    <property type="entry name" value="Glucans biosynthesis protein G"/>
    <property type="match status" value="1"/>
</dbReference>
<dbReference type="InterPro" id="IPR014438">
    <property type="entry name" value="Glucan_biosyn_MdoG/MdoD"/>
</dbReference>
<dbReference type="Gene3D" id="2.70.98.10">
    <property type="match status" value="1"/>
</dbReference>
<evidence type="ECO:0000256" key="4">
    <source>
        <dbReference type="ARBA" id="ARBA00022729"/>
    </source>
</evidence>
<evidence type="ECO:0000256" key="6">
    <source>
        <dbReference type="SAM" id="SignalP"/>
    </source>
</evidence>
<dbReference type="PROSITE" id="PS51318">
    <property type="entry name" value="TAT"/>
    <property type="match status" value="1"/>
</dbReference>
<evidence type="ECO:0000313" key="9">
    <source>
        <dbReference type="Proteomes" id="UP000051298"/>
    </source>
</evidence>
<evidence type="ECO:0000256" key="1">
    <source>
        <dbReference type="ARBA" id="ARBA00004418"/>
    </source>
</evidence>
<dbReference type="Pfam" id="PF04349">
    <property type="entry name" value="MdoG"/>
    <property type="match status" value="1"/>
</dbReference>
<dbReference type="InterPro" id="IPR007444">
    <property type="entry name" value="Glucan_biosyn_MdoG_C"/>
</dbReference>
<dbReference type="PANTHER" id="PTHR30504">
    <property type="entry name" value="GLUCANS BIOSYNTHESIS PROTEIN"/>
    <property type="match status" value="1"/>
</dbReference>
<dbReference type="PIRSF" id="PIRSF006281">
    <property type="entry name" value="MdoG"/>
    <property type="match status" value="1"/>
</dbReference>
<protein>
    <submittedName>
        <fullName evidence="8">Glucans biosynthesis protein G</fullName>
    </submittedName>
</protein>
<keyword evidence="5" id="KW-0574">Periplasm</keyword>
<dbReference type="SUPFAM" id="SSF74650">
    <property type="entry name" value="Galactose mutarotase-like"/>
    <property type="match status" value="1"/>
</dbReference>
<reference evidence="8 9" key="1">
    <citation type="submission" date="2015-09" db="EMBL/GenBank/DDBJ databases">
        <authorList>
            <consortium name="Swine Surveillance"/>
        </authorList>
    </citation>
    <scope>NUCLEOTIDE SEQUENCE [LARGE SCALE GENOMIC DNA]</scope>
    <source>
        <strain evidence="8 9">CECT 5294</strain>
    </source>
</reference>
<dbReference type="AlphaFoldDB" id="A0A0P1EVP1"/>
<proteinExistence type="inferred from homology"/>
<dbReference type="GO" id="GO:0030288">
    <property type="term" value="C:outer membrane-bounded periplasmic space"/>
    <property type="evidence" value="ECO:0007669"/>
    <property type="project" value="TreeGrafter"/>
</dbReference>
<dbReference type="eggNOG" id="COG3131">
    <property type="taxonomic scope" value="Bacteria"/>
</dbReference>
<comment type="pathway">
    <text evidence="2">Glycan metabolism; osmoregulated periplasmic glucan (OPG) biosynthesis.</text>
</comment>
<feature type="chain" id="PRO_5006061998" evidence="6">
    <location>
        <begin position="25"/>
        <end position="508"/>
    </location>
</feature>
<sequence length="508" mass="57377">MITRRSFLAHSTAALALFAAPTHAMMPRFLSDEPFDATTVEEMARTLSEAPYSPRPLVPEAWRNLTYDQYRKIWFNTSKAVWADTGLPLQMDLFHPGLYFPQAVEVDVVANDRAHRLAFDYALFDKTDKAPELPLDETMGYSGLRLRAELIKAGIYQEFCVFQGASYFRALATGQNYGLSARGLALKTGDRDGEEFPDFVRFWVETPAHDSGTFILHALLDSPSVTGAFRFEITPGTPCEMVVRATLFPRVMLDHVGIAPLTSMFLYDETNREAFRDFRPAVHDSDGLLVWNGAGEMLWRPLANPRDLGISAFVDDNPKGFGLMQRARDFQDFEDLEAHYHTRPSAWVEPLGDWGAGVVRLVEIPADKEIYDNIVAYWRPREALAPGRAHRFDYRLTWGEEPLRRRDLARVGNTFGGLNFAQNAEQMVIDFDPHPELDVPIEDISVHVSSNDVAVSSGLLQRLPDGQGVRLAFSFDPEGRTSAELRAQLLRDGRPVSEVWLYRWRASA</sequence>
<comment type="similarity">
    <text evidence="3">Belongs to the OpgD/OpgG family.</text>
</comment>
<gene>
    <name evidence="8" type="primary">mdoG</name>
    <name evidence="8" type="ORF">THS5294_00383</name>
</gene>
<dbReference type="STRING" id="266809.PM03_09995"/>
<evidence type="ECO:0000256" key="3">
    <source>
        <dbReference type="ARBA" id="ARBA00009284"/>
    </source>
</evidence>
<dbReference type="Gene3D" id="2.60.40.10">
    <property type="entry name" value="Immunoglobulins"/>
    <property type="match status" value="1"/>
</dbReference>
<evidence type="ECO:0000259" key="7">
    <source>
        <dbReference type="Pfam" id="PF04349"/>
    </source>
</evidence>
<evidence type="ECO:0000256" key="5">
    <source>
        <dbReference type="ARBA" id="ARBA00022764"/>
    </source>
</evidence>
<dbReference type="Proteomes" id="UP000051298">
    <property type="component" value="Unassembled WGS sequence"/>
</dbReference>
<keyword evidence="4 6" id="KW-0732">Signal</keyword>
<dbReference type="GO" id="GO:0030246">
    <property type="term" value="F:carbohydrate binding"/>
    <property type="evidence" value="ECO:0007669"/>
    <property type="project" value="InterPro"/>
</dbReference>
<name>A0A0P1EVP1_9RHOB</name>
<dbReference type="UniPathway" id="UPA00637"/>
<feature type="domain" description="Glucan biosynthesis periplasmic MdoG C-terminal" evidence="7">
    <location>
        <begin position="35"/>
        <end position="504"/>
    </location>
</feature>
<evidence type="ECO:0000256" key="2">
    <source>
        <dbReference type="ARBA" id="ARBA00005001"/>
    </source>
</evidence>
<dbReference type="GO" id="GO:0051274">
    <property type="term" value="P:beta-glucan biosynthetic process"/>
    <property type="evidence" value="ECO:0007669"/>
    <property type="project" value="TreeGrafter"/>
</dbReference>
<dbReference type="SUPFAM" id="SSF81296">
    <property type="entry name" value="E set domains"/>
    <property type="match status" value="1"/>
</dbReference>
<dbReference type="InterPro" id="IPR006311">
    <property type="entry name" value="TAT_signal"/>
</dbReference>
<organism evidence="8 9">
    <name type="scientific">Thalassobacter stenotrophicus</name>
    <dbReference type="NCBI Taxonomy" id="266809"/>
    <lineage>
        <taxon>Bacteria</taxon>
        <taxon>Pseudomonadati</taxon>
        <taxon>Pseudomonadota</taxon>
        <taxon>Alphaproteobacteria</taxon>
        <taxon>Rhodobacterales</taxon>
        <taxon>Roseobacteraceae</taxon>
        <taxon>Thalassobacter</taxon>
    </lineage>
</organism>
<dbReference type="EMBL" id="CYRX01000008">
    <property type="protein sequence ID" value="CUH59101.1"/>
    <property type="molecule type" value="Genomic_DNA"/>
</dbReference>
<evidence type="ECO:0000313" key="8">
    <source>
        <dbReference type="EMBL" id="CUH59101.1"/>
    </source>
</evidence>